<proteinExistence type="predicted"/>
<evidence type="ECO:0000256" key="1">
    <source>
        <dbReference type="SAM" id="MobiDB-lite"/>
    </source>
</evidence>
<gene>
    <name evidence="2" type="ORF">M404DRAFT_996813</name>
</gene>
<feature type="region of interest" description="Disordered" evidence="1">
    <location>
        <begin position="43"/>
        <end position="63"/>
    </location>
</feature>
<protein>
    <submittedName>
        <fullName evidence="2">Uncharacterized protein</fullName>
    </submittedName>
</protein>
<dbReference type="HOGENOM" id="CLU_2360568_0_0_1"/>
<organism evidence="2 3">
    <name type="scientific">Pisolithus tinctorius Marx 270</name>
    <dbReference type="NCBI Taxonomy" id="870435"/>
    <lineage>
        <taxon>Eukaryota</taxon>
        <taxon>Fungi</taxon>
        <taxon>Dikarya</taxon>
        <taxon>Basidiomycota</taxon>
        <taxon>Agaricomycotina</taxon>
        <taxon>Agaricomycetes</taxon>
        <taxon>Agaricomycetidae</taxon>
        <taxon>Boletales</taxon>
        <taxon>Sclerodermatineae</taxon>
        <taxon>Pisolithaceae</taxon>
        <taxon>Pisolithus</taxon>
    </lineage>
</organism>
<sequence>MVDQRQVVITSTHLPIPRLPEFKKIRAGKLRGRSIRNATVPDHSEFPVLSDSHAGRSNSPTGCSPDYLYPMRIPMAPETILMGDTYASACDREAVV</sequence>
<dbReference type="InParanoid" id="A0A0C3PKE1"/>
<accession>A0A0C3PKE1</accession>
<dbReference type="AlphaFoldDB" id="A0A0C3PKE1"/>
<name>A0A0C3PKE1_PISTI</name>
<dbReference type="Proteomes" id="UP000054217">
    <property type="component" value="Unassembled WGS sequence"/>
</dbReference>
<evidence type="ECO:0000313" key="3">
    <source>
        <dbReference type="Proteomes" id="UP000054217"/>
    </source>
</evidence>
<reference evidence="2 3" key="1">
    <citation type="submission" date="2014-04" db="EMBL/GenBank/DDBJ databases">
        <authorList>
            <consortium name="DOE Joint Genome Institute"/>
            <person name="Kuo A."/>
            <person name="Kohler A."/>
            <person name="Costa M.D."/>
            <person name="Nagy L.G."/>
            <person name="Floudas D."/>
            <person name="Copeland A."/>
            <person name="Barry K.W."/>
            <person name="Cichocki N."/>
            <person name="Veneault-Fourrey C."/>
            <person name="LaButti K."/>
            <person name="Lindquist E.A."/>
            <person name="Lipzen A."/>
            <person name="Lundell T."/>
            <person name="Morin E."/>
            <person name="Murat C."/>
            <person name="Sun H."/>
            <person name="Tunlid A."/>
            <person name="Henrissat B."/>
            <person name="Grigoriev I.V."/>
            <person name="Hibbett D.S."/>
            <person name="Martin F."/>
            <person name="Nordberg H.P."/>
            <person name="Cantor M.N."/>
            <person name="Hua S.X."/>
        </authorList>
    </citation>
    <scope>NUCLEOTIDE SEQUENCE [LARGE SCALE GENOMIC DNA]</scope>
    <source>
        <strain evidence="2 3">Marx 270</strain>
    </source>
</reference>
<dbReference type="EMBL" id="KN831955">
    <property type="protein sequence ID" value="KIO09116.1"/>
    <property type="molecule type" value="Genomic_DNA"/>
</dbReference>
<keyword evidence="3" id="KW-1185">Reference proteome</keyword>
<evidence type="ECO:0000313" key="2">
    <source>
        <dbReference type="EMBL" id="KIO09116.1"/>
    </source>
</evidence>
<reference evidence="3" key="2">
    <citation type="submission" date="2015-01" db="EMBL/GenBank/DDBJ databases">
        <title>Evolutionary Origins and Diversification of the Mycorrhizal Mutualists.</title>
        <authorList>
            <consortium name="DOE Joint Genome Institute"/>
            <consortium name="Mycorrhizal Genomics Consortium"/>
            <person name="Kohler A."/>
            <person name="Kuo A."/>
            <person name="Nagy L.G."/>
            <person name="Floudas D."/>
            <person name="Copeland A."/>
            <person name="Barry K.W."/>
            <person name="Cichocki N."/>
            <person name="Veneault-Fourrey C."/>
            <person name="LaButti K."/>
            <person name="Lindquist E.A."/>
            <person name="Lipzen A."/>
            <person name="Lundell T."/>
            <person name="Morin E."/>
            <person name="Murat C."/>
            <person name="Riley R."/>
            <person name="Ohm R."/>
            <person name="Sun H."/>
            <person name="Tunlid A."/>
            <person name="Henrissat B."/>
            <person name="Grigoriev I.V."/>
            <person name="Hibbett D.S."/>
            <person name="Martin F."/>
        </authorList>
    </citation>
    <scope>NUCLEOTIDE SEQUENCE [LARGE SCALE GENOMIC DNA]</scope>
    <source>
        <strain evidence="3">Marx 270</strain>
    </source>
</reference>